<evidence type="ECO:0000313" key="3">
    <source>
        <dbReference type="EMBL" id="QLG50205.1"/>
    </source>
</evidence>
<dbReference type="InterPro" id="IPR029045">
    <property type="entry name" value="ClpP/crotonase-like_dom_sf"/>
</dbReference>
<proteinExistence type="inferred from homology"/>
<dbReference type="GO" id="GO:0006635">
    <property type="term" value="P:fatty acid beta-oxidation"/>
    <property type="evidence" value="ECO:0007669"/>
    <property type="project" value="TreeGrafter"/>
</dbReference>
<dbReference type="PROSITE" id="PS00166">
    <property type="entry name" value="ENOYL_COA_HYDRATASE"/>
    <property type="match status" value="1"/>
</dbReference>
<sequence length="265" mass="29197">MTRESFQDIEWSVDEETGIGRVVIDRPESLNALTWRTRREIAEAFERFQRLDDESHEVVVKAVVLEGKGDNFSAGADTNEFGGESAHSMVPVRMYDAIERYGAPVIAKVSGYCLGGGLELALACDFVLAAEESEFGFPEIEHGLCPGAGGTVRLVKKIGADRTKQLGMTGERLSGREAADEGIIYEAYPAAEFDAEVREFIAELASKAPLGVRGVKHTANFAKDADIDEGTKYEWSQFYALMATRDYAEAAAARREDRNPEWKGR</sequence>
<dbReference type="RefSeq" id="WP_179262486.1">
    <property type="nucleotide sequence ID" value="NZ_CP058601.1"/>
</dbReference>
<dbReference type="Gene3D" id="3.90.226.10">
    <property type="entry name" value="2-enoyl-CoA Hydratase, Chain A, domain 1"/>
    <property type="match status" value="1"/>
</dbReference>
<keyword evidence="4" id="KW-1185">Reference proteome</keyword>
<dbReference type="EMBL" id="CP058601">
    <property type="protein sequence ID" value="QLG50205.1"/>
    <property type="molecule type" value="Genomic_DNA"/>
</dbReference>
<name>A0A7D5L3I8_9EURY</name>
<dbReference type="InterPro" id="IPR001753">
    <property type="entry name" value="Enoyl-CoA_hydra/iso"/>
</dbReference>
<dbReference type="InterPro" id="IPR018376">
    <property type="entry name" value="Enoyl-CoA_hyd/isom_CS"/>
</dbReference>
<gene>
    <name evidence="3" type="ORF">HYG82_15775</name>
</gene>
<dbReference type="GO" id="GO:0003824">
    <property type="term" value="F:catalytic activity"/>
    <property type="evidence" value="ECO:0007669"/>
    <property type="project" value="InterPro"/>
</dbReference>
<evidence type="ECO:0000313" key="4">
    <source>
        <dbReference type="Proteomes" id="UP000509241"/>
    </source>
</evidence>
<organism evidence="3 4">
    <name type="scientific">Natrinema halophilum</name>
    <dbReference type="NCBI Taxonomy" id="1699371"/>
    <lineage>
        <taxon>Archaea</taxon>
        <taxon>Methanobacteriati</taxon>
        <taxon>Methanobacteriota</taxon>
        <taxon>Stenosarchaea group</taxon>
        <taxon>Halobacteria</taxon>
        <taxon>Halobacteriales</taxon>
        <taxon>Natrialbaceae</taxon>
        <taxon>Natrinema</taxon>
    </lineage>
</organism>
<dbReference type="PANTHER" id="PTHR11941">
    <property type="entry name" value="ENOYL-COA HYDRATASE-RELATED"/>
    <property type="match status" value="1"/>
</dbReference>
<reference evidence="3 4" key="1">
    <citation type="submission" date="2020-07" db="EMBL/GenBank/DDBJ databases">
        <authorList>
            <person name="Cui H."/>
        </authorList>
    </citation>
    <scope>NUCLEOTIDE SEQUENCE [LARGE SCALE GENOMIC DNA]</scope>
    <source>
        <strain evidence="3 4">YPL8</strain>
    </source>
</reference>
<evidence type="ECO:0000256" key="2">
    <source>
        <dbReference type="RuleBase" id="RU003707"/>
    </source>
</evidence>
<dbReference type="SUPFAM" id="SSF52096">
    <property type="entry name" value="ClpP/crotonase"/>
    <property type="match status" value="1"/>
</dbReference>
<accession>A0A7D5L3I8</accession>
<dbReference type="OrthoDB" id="27846at2157"/>
<dbReference type="GeneID" id="56034780"/>
<dbReference type="Pfam" id="PF00378">
    <property type="entry name" value="ECH_1"/>
    <property type="match status" value="1"/>
</dbReference>
<dbReference type="Proteomes" id="UP000509241">
    <property type="component" value="Chromosome"/>
</dbReference>
<dbReference type="CDD" id="cd06558">
    <property type="entry name" value="crotonase-like"/>
    <property type="match status" value="1"/>
</dbReference>
<dbReference type="AlphaFoldDB" id="A0A7D5L3I8"/>
<comment type="similarity">
    <text evidence="1 2">Belongs to the enoyl-CoA hydratase/isomerase family.</text>
</comment>
<evidence type="ECO:0000256" key="1">
    <source>
        <dbReference type="ARBA" id="ARBA00005254"/>
    </source>
</evidence>
<protein>
    <submittedName>
        <fullName evidence="3">Enoyl-CoA hydratase/isomerase family protein</fullName>
    </submittedName>
</protein>
<dbReference type="PANTHER" id="PTHR11941:SF54">
    <property type="entry name" value="ENOYL-COA HYDRATASE, MITOCHONDRIAL"/>
    <property type="match status" value="1"/>
</dbReference>
<dbReference type="KEGG" id="haly:HYG82_15775"/>